<organism evidence="2 3">
    <name type="scientific">Xylaria flabelliformis</name>
    <dbReference type="NCBI Taxonomy" id="2512241"/>
    <lineage>
        <taxon>Eukaryota</taxon>
        <taxon>Fungi</taxon>
        <taxon>Dikarya</taxon>
        <taxon>Ascomycota</taxon>
        <taxon>Pezizomycotina</taxon>
        <taxon>Sordariomycetes</taxon>
        <taxon>Xylariomycetidae</taxon>
        <taxon>Xylariales</taxon>
        <taxon>Xylariaceae</taxon>
        <taxon>Xylaria</taxon>
    </lineage>
</organism>
<evidence type="ECO:0000313" key="2">
    <source>
        <dbReference type="EMBL" id="TRX93192.1"/>
    </source>
</evidence>
<feature type="compositionally biased region" description="Basic and acidic residues" evidence="1">
    <location>
        <begin position="162"/>
        <end position="191"/>
    </location>
</feature>
<name>A0A553HZ04_9PEZI</name>
<protein>
    <submittedName>
        <fullName evidence="2">Uncharacterized protein</fullName>
    </submittedName>
</protein>
<feature type="region of interest" description="Disordered" evidence="1">
    <location>
        <begin position="16"/>
        <end position="66"/>
    </location>
</feature>
<feature type="region of interest" description="Disordered" evidence="1">
    <location>
        <begin position="230"/>
        <end position="255"/>
    </location>
</feature>
<reference evidence="3" key="1">
    <citation type="submission" date="2019-06" db="EMBL/GenBank/DDBJ databases">
        <title>Draft genome sequence of the griseofulvin-producing fungus Xylaria cubensis strain G536.</title>
        <authorList>
            <person name="Mead M.E."/>
            <person name="Raja H.A."/>
            <person name="Steenwyk J.L."/>
            <person name="Knowles S.L."/>
            <person name="Oberlies N.H."/>
            <person name="Rokas A."/>
        </authorList>
    </citation>
    <scope>NUCLEOTIDE SEQUENCE [LARGE SCALE GENOMIC DNA]</scope>
    <source>
        <strain evidence="3">G536</strain>
    </source>
</reference>
<sequence>MPARSGLLQQAAALMQRGPTRAPRTLPTSNFFRPNPAVRARYNRRGQSTNSNSKPPPSDPTSIAAAPQSRRISRILAGASRFMPRRLRGALQDLRSAPLSHIFAFLALHEITAILPIFGLTYIFHTLNVDIPANWMVTEDGLNKWTNYFRKQRWFGLEPIDDGLREETSPRRDKSTELMDQETKGLRKADPQPEEPLSPPTKAQGLGETGDADWRSRFWKVTKNKINGTSEASVVEKPGNSQSKEVGSLPPDLKRVPEVHKTGAAKMPPENMQKILVQVAAAYAITKMLLVPRIALSLWLTPWLARGFVGFRQALRRKRR</sequence>
<accession>A0A553HZ04</accession>
<evidence type="ECO:0000256" key="1">
    <source>
        <dbReference type="SAM" id="MobiDB-lite"/>
    </source>
</evidence>
<dbReference type="InterPro" id="IPR018811">
    <property type="entry name" value="MRX11"/>
</dbReference>
<dbReference type="STRING" id="2512241.A0A553HZ04"/>
<dbReference type="PANTHER" id="PTHR28002">
    <property type="entry name" value="MIOREX COMPLEX COMPONENT 11"/>
    <property type="match status" value="1"/>
</dbReference>
<dbReference type="Proteomes" id="UP000319160">
    <property type="component" value="Unassembled WGS sequence"/>
</dbReference>
<dbReference type="OrthoDB" id="5580261at2759"/>
<dbReference type="PANTHER" id="PTHR28002:SF1">
    <property type="entry name" value="MIOREX COMPLEX COMPONENT 11"/>
    <property type="match status" value="1"/>
</dbReference>
<feature type="region of interest" description="Disordered" evidence="1">
    <location>
        <begin position="162"/>
        <end position="210"/>
    </location>
</feature>
<comment type="caution">
    <text evidence="2">The sequence shown here is derived from an EMBL/GenBank/DDBJ whole genome shotgun (WGS) entry which is preliminary data.</text>
</comment>
<keyword evidence="3" id="KW-1185">Reference proteome</keyword>
<dbReference type="EMBL" id="VFLP01000030">
    <property type="protein sequence ID" value="TRX93192.1"/>
    <property type="molecule type" value="Genomic_DNA"/>
</dbReference>
<dbReference type="Pfam" id="PF10306">
    <property type="entry name" value="FLILHELTA"/>
    <property type="match status" value="1"/>
</dbReference>
<proteinExistence type="predicted"/>
<gene>
    <name evidence="2" type="ORF">FHL15_005771</name>
</gene>
<dbReference type="GO" id="GO:0005739">
    <property type="term" value="C:mitochondrion"/>
    <property type="evidence" value="ECO:0007669"/>
    <property type="project" value="TreeGrafter"/>
</dbReference>
<evidence type="ECO:0000313" key="3">
    <source>
        <dbReference type="Proteomes" id="UP000319160"/>
    </source>
</evidence>
<dbReference type="AlphaFoldDB" id="A0A553HZ04"/>